<dbReference type="AlphaFoldDB" id="A0A061SIZ2"/>
<proteinExistence type="predicted"/>
<sequence>GTGSGGPLAAREQCRASPCCHVCFSVSPFVSWGVCDFCSLSCIVAHAQISPAPYASLSRPILAQNLILIGKEMRSSIQPAAAPWDSDVFFFLFPLHLCASQLRGKLLLQGLHLFQREQK</sequence>
<dbReference type="EMBL" id="GBEZ01002401">
    <property type="protein sequence ID" value="JAC82651.1"/>
    <property type="molecule type" value="Transcribed_RNA"/>
</dbReference>
<gene>
    <name evidence="1" type="ORF">TSPGSL018_5227</name>
</gene>
<organism evidence="1">
    <name type="scientific">Tetraselmis sp. GSL018</name>
    <dbReference type="NCBI Taxonomy" id="582737"/>
    <lineage>
        <taxon>Eukaryota</taxon>
        <taxon>Viridiplantae</taxon>
        <taxon>Chlorophyta</taxon>
        <taxon>core chlorophytes</taxon>
        <taxon>Chlorodendrophyceae</taxon>
        <taxon>Chlorodendrales</taxon>
        <taxon>Chlorodendraceae</taxon>
        <taxon>Tetraselmis</taxon>
    </lineage>
</organism>
<reference evidence="1" key="1">
    <citation type="submission" date="2014-05" db="EMBL/GenBank/DDBJ databases">
        <title>The transcriptome of the halophilic microalga Tetraselmis sp. GSL018 isolated from the Great Salt Lake, Utah.</title>
        <authorList>
            <person name="Jinkerson R.E."/>
            <person name="D'Adamo S."/>
            <person name="Posewitz M.C."/>
        </authorList>
    </citation>
    <scope>NUCLEOTIDE SEQUENCE</scope>
    <source>
        <strain evidence="1">GSL018</strain>
    </source>
</reference>
<evidence type="ECO:0000313" key="1">
    <source>
        <dbReference type="EMBL" id="JAC82651.1"/>
    </source>
</evidence>
<accession>A0A061SIZ2</accession>
<protein>
    <submittedName>
        <fullName evidence="1">Uncharacterized protein</fullName>
    </submittedName>
</protein>
<name>A0A061SIZ2_9CHLO</name>
<feature type="non-terminal residue" evidence="1">
    <location>
        <position position="1"/>
    </location>
</feature>
<feature type="non-terminal residue" evidence="1">
    <location>
        <position position="119"/>
    </location>
</feature>